<evidence type="ECO:0000256" key="8">
    <source>
        <dbReference type="ARBA" id="ARBA00022691"/>
    </source>
</evidence>
<name>A0ABP6X8R2_9PSEU</name>
<dbReference type="InterPro" id="IPR000682">
    <property type="entry name" value="PCMT"/>
</dbReference>
<dbReference type="Gene3D" id="3.40.50.150">
    <property type="entry name" value="Vaccinia Virus protein VP39"/>
    <property type="match status" value="1"/>
</dbReference>
<evidence type="ECO:0000256" key="6">
    <source>
        <dbReference type="ARBA" id="ARBA00022603"/>
    </source>
</evidence>
<evidence type="ECO:0000313" key="13">
    <source>
        <dbReference type="Proteomes" id="UP001500689"/>
    </source>
</evidence>
<dbReference type="InterPro" id="IPR029063">
    <property type="entry name" value="SAM-dependent_MTases_sf"/>
</dbReference>
<protein>
    <recommendedName>
        <fullName evidence="4">Protein-L-isoaspartate O-methyltransferase</fullName>
        <ecNumber evidence="3">2.1.1.77</ecNumber>
    </recommendedName>
    <alternativeName>
        <fullName evidence="11">L-isoaspartyl protein carboxyl methyltransferase</fullName>
    </alternativeName>
    <alternativeName>
        <fullName evidence="9">Protein L-isoaspartyl methyltransferase</fullName>
    </alternativeName>
    <alternativeName>
        <fullName evidence="10">Protein-beta-aspartate methyltransferase</fullName>
    </alternativeName>
</protein>
<comment type="similarity">
    <text evidence="2">Belongs to the methyltransferase superfamily. L-isoaspartyl/D-aspartyl protein methyltransferase family.</text>
</comment>
<reference evidence="13" key="1">
    <citation type="journal article" date="2019" name="Int. J. Syst. Evol. Microbiol.">
        <title>The Global Catalogue of Microorganisms (GCM) 10K type strain sequencing project: providing services to taxonomists for standard genome sequencing and annotation.</title>
        <authorList>
            <consortium name="The Broad Institute Genomics Platform"/>
            <consortium name="The Broad Institute Genome Sequencing Center for Infectious Disease"/>
            <person name="Wu L."/>
            <person name="Ma J."/>
        </authorList>
    </citation>
    <scope>NUCLEOTIDE SEQUENCE [LARGE SCALE GENOMIC DNA]</scope>
    <source>
        <strain evidence="13">JCM 16898</strain>
    </source>
</reference>
<keyword evidence="13" id="KW-1185">Reference proteome</keyword>
<evidence type="ECO:0000256" key="5">
    <source>
        <dbReference type="ARBA" id="ARBA00022490"/>
    </source>
</evidence>
<evidence type="ECO:0000256" key="3">
    <source>
        <dbReference type="ARBA" id="ARBA00011890"/>
    </source>
</evidence>
<evidence type="ECO:0000256" key="10">
    <source>
        <dbReference type="ARBA" id="ARBA00031323"/>
    </source>
</evidence>
<evidence type="ECO:0000256" key="2">
    <source>
        <dbReference type="ARBA" id="ARBA00005369"/>
    </source>
</evidence>
<dbReference type="EMBL" id="BAAAZN010000011">
    <property type="protein sequence ID" value="GAA3561397.1"/>
    <property type="molecule type" value="Genomic_DNA"/>
</dbReference>
<dbReference type="PANTHER" id="PTHR11579:SF0">
    <property type="entry name" value="PROTEIN-L-ISOASPARTATE(D-ASPARTATE) O-METHYLTRANSFERASE"/>
    <property type="match status" value="1"/>
</dbReference>
<sequence length="429" mass="45029">MPRHHTTATETDAAAAELHAGLAATLRPALQQDAVADAVAALPRHSFLPGIPLTEVYHPDTTVRVPLAGGPSTVHVVSARLSAAILDTARIQRGDSVLVVGAGTGLIPALAAHCTGPTGSVVAVEIDPTAAALARDLLAVHAAHVHVAAGDGATFQGSPGAYDRIIVTAAASDLAPSWITQLRHDGILTVPLRLRGATYLLAGTRPRPSAPGTVRATPTRLIALNRLTGTLPTGTHTRALAYQWRLEADDDQLCHTRPPRPEWINQSLTVPARVFWTKLQIPPTLTTTGLWLRLAATETGSCRLSTPTDVPLEIPIGSGHSGPAVAYQGDLAYLTSRPVPGTTGTVELGVAFHGPGAHHIAVRIARLLREWRASPHRTWSLDIGPDPAPVSARIHRPGVIHTRSHRIVLTDHPPSGAPAACRPFAGGIE</sequence>
<evidence type="ECO:0000256" key="1">
    <source>
        <dbReference type="ARBA" id="ARBA00004496"/>
    </source>
</evidence>
<evidence type="ECO:0000313" key="12">
    <source>
        <dbReference type="EMBL" id="GAA3561397.1"/>
    </source>
</evidence>
<dbReference type="EC" id="2.1.1.77" evidence="3"/>
<keyword evidence="8" id="KW-0949">S-adenosyl-L-methionine</keyword>
<dbReference type="SUPFAM" id="SSF53335">
    <property type="entry name" value="S-adenosyl-L-methionine-dependent methyltransferases"/>
    <property type="match status" value="1"/>
</dbReference>
<dbReference type="RefSeq" id="WP_344864142.1">
    <property type="nucleotide sequence ID" value="NZ_BAAAZN010000011.1"/>
</dbReference>
<gene>
    <name evidence="12" type="ORF">GCM10022222_51470</name>
</gene>
<comment type="subcellular location">
    <subcellularLocation>
        <location evidence="1">Cytoplasm</location>
    </subcellularLocation>
</comment>
<evidence type="ECO:0000256" key="9">
    <source>
        <dbReference type="ARBA" id="ARBA00030757"/>
    </source>
</evidence>
<dbReference type="Proteomes" id="UP001500689">
    <property type="component" value="Unassembled WGS sequence"/>
</dbReference>
<proteinExistence type="inferred from homology"/>
<keyword evidence="5" id="KW-0963">Cytoplasm</keyword>
<keyword evidence="6" id="KW-0489">Methyltransferase</keyword>
<dbReference type="PANTHER" id="PTHR11579">
    <property type="entry name" value="PROTEIN-L-ISOASPARTATE O-METHYLTRANSFERASE"/>
    <property type="match status" value="1"/>
</dbReference>
<dbReference type="Pfam" id="PF01135">
    <property type="entry name" value="PCMT"/>
    <property type="match status" value="1"/>
</dbReference>
<keyword evidence="7" id="KW-0808">Transferase</keyword>
<evidence type="ECO:0000256" key="7">
    <source>
        <dbReference type="ARBA" id="ARBA00022679"/>
    </source>
</evidence>
<organism evidence="12 13">
    <name type="scientific">Amycolatopsis ultiminotia</name>
    <dbReference type="NCBI Taxonomy" id="543629"/>
    <lineage>
        <taxon>Bacteria</taxon>
        <taxon>Bacillati</taxon>
        <taxon>Actinomycetota</taxon>
        <taxon>Actinomycetes</taxon>
        <taxon>Pseudonocardiales</taxon>
        <taxon>Pseudonocardiaceae</taxon>
        <taxon>Amycolatopsis</taxon>
    </lineage>
</organism>
<accession>A0ABP6X8R2</accession>
<comment type="caution">
    <text evidence="12">The sequence shown here is derived from an EMBL/GenBank/DDBJ whole genome shotgun (WGS) entry which is preliminary data.</text>
</comment>
<evidence type="ECO:0000256" key="11">
    <source>
        <dbReference type="ARBA" id="ARBA00031350"/>
    </source>
</evidence>
<evidence type="ECO:0000256" key="4">
    <source>
        <dbReference type="ARBA" id="ARBA00013346"/>
    </source>
</evidence>